<dbReference type="InterPro" id="IPR004029">
    <property type="entry name" value="UreE_N"/>
</dbReference>
<keyword evidence="4 5" id="KW-0143">Chaperone</keyword>
<dbReference type="SUPFAM" id="SSF69737">
    <property type="entry name" value="Urease metallochaperone UreE, C-terminal domain"/>
    <property type="match status" value="1"/>
</dbReference>
<evidence type="ECO:0000313" key="7">
    <source>
        <dbReference type="EMBL" id="NMG42678.1"/>
    </source>
</evidence>
<dbReference type="NCBIfam" id="NF009751">
    <property type="entry name" value="PRK13261.1-1"/>
    <property type="match status" value="1"/>
</dbReference>
<evidence type="ECO:0000259" key="6">
    <source>
        <dbReference type="SMART" id="SM00988"/>
    </source>
</evidence>
<evidence type="ECO:0000256" key="2">
    <source>
        <dbReference type="ARBA" id="ARBA00022490"/>
    </source>
</evidence>
<feature type="domain" description="UreE urease accessory N-terminal" evidence="6">
    <location>
        <begin position="14"/>
        <end position="75"/>
    </location>
</feature>
<gene>
    <name evidence="5 7" type="primary">ureE</name>
    <name evidence="7" type="ORF">GPA22_02875</name>
</gene>
<sequence length="174" mass="18163">MAEVDSAPGKPMLLLEALYDGSAAATETLLLDFSYRTKSRLRAKLASGEEVGMFLPRGTILRGGQRLLGSDGRIVEIVAAPEDLLEARCSDALALARAAYHLGNRHVAVEIGSDAAGGWLRIQADHVLAGMLAGLGATVTALRAPFEPEAGAYAHGHQHPGDGGGARIHMMGGR</sequence>
<keyword evidence="2 5" id="KW-0963">Cytoplasm</keyword>
<keyword evidence="8" id="KW-1185">Reference proteome</keyword>
<dbReference type="HAMAP" id="MF_00822">
    <property type="entry name" value="UreE"/>
    <property type="match status" value="1"/>
</dbReference>
<evidence type="ECO:0000256" key="3">
    <source>
        <dbReference type="ARBA" id="ARBA00022596"/>
    </source>
</evidence>
<evidence type="ECO:0000256" key="4">
    <source>
        <dbReference type="ARBA" id="ARBA00023186"/>
    </source>
</evidence>
<dbReference type="Gene3D" id="2.60.260.20">
    <property type="entry name" value="Urease metallochaperone UreE, N-terminal domain"/>
    <property type="match status" value="1"/>
</dbReference>
<dbReference type="SMART" id="SM00988">
    <property type="entry name" value="UreE_N"/>
    <property type="match status" value="1"/>
</dbReference>
<comment type="subcellular location">
    <subcellularLocation>
        <location evidence="1 5">Cytoplasm</location>
    </subcellularLocation>
</comment>
<reference evidence="7 8" key="1">
    <citation type="submission" date="2019-12" db="EMBL/GenBank/DDBJ databases">
        <title>Comparative genomics gives insights into the taxonomy of the Azoarcus-Aromatoleum group and reveals separate origins of nif in the plant-associated Azoarcus and non-plant-associated Aromatoleum sub-groups.</title>
        <authorList>
            <person name="Lafos M."/>
            <person name="Maluk M."/>
            <person name="Batista M."/>
            <person name="Junghare M."/>
            <person name="Carmona M."/>
            <person name="Faoro H."/>
            <person name="Cruz L.M."/>
            <person name="Battistoni F."/>
            <person name="De Souza E."/>
            <person name="Pedrosa F."/>
            <person name="Chen W.-M."/>
            <person name="Poole P.S."/>
            <person name="Dixon R.A."/>
            <person name="James E.K."/>
        </authorList>
    </citation>
    <scope>NUCLEOTIDE SEQUENCE [LARGE SCALE GENOMIC DNA]</scope>
    <source>
        <strain evidence="7 8">Td21</strain>
    </source>
</reference>
<dbReference type="SUPFAM" id="SSF69287">
    <property type="entry name" value="Urease metallochaperone UreE, N-terminal domain"/>
    <property type="match status" value="1"/>
</dbReference>
<evidence type="ECO:0000313" key="8">
    <source>
        <dbReference type="Proteomes" id="UP000623795"/>
    </source>
</evidence>
<dbReference type="Pfam" id="PF05194">
    <property type="entry name" value="UreE_C"/>
    <property type="match status" value="1"/>
</dbReference>
<dbReference type="InterPro" id="IPR036118">
    <property type="entry name" value="UreE_N_sf"/>
</dbReference>
<comment type="similarity">
    <text evidence="5">Belongs to the UreE family.</text>
</comment>
<dbReference type="Pfam" id="PF02814">
    <property type="entry name" value="UreE_N"/>
    <property type="match status" value="1"/>
</dbReference>
<dbReference type="Gene3D" id="3.30.70.790">
    <property type="entry name" value="UreE, C-terminal domain"/>
    <property type="match status" value="1"/>
</dbReference>
<proteinExistence type="inferred from homology"/>
<comment type="function">
    <text evidence="5">Involved in urease metallocenter assembly. Binds nickel. Probably functions as a nickel donor during metallocenter assembly.</text>
</comment>
<evidence type="ECO:0000256" key="5">
    <source>
        <dbReference type="HAMAP-Rule" id="MF_00822"/>
    </source>
</evidence>
<comment type="caution">
    <text evidence="7">The sequence shown here is derived from an EMBL/GenBank/DDBJ whole genome shotgun (WGS) entry which is preliminary data.</text>
</comment>
<name>A0ABX1PT89_9RHOO</name>
<keyword evidence="3 5" id="KW-0533">Nickel</keyword>
<evidence type="ECO:0000256" key="1">
    <source>
        <dbReference type="ARBA" id="ARBA00004496"/>
    </source>
</evidence>
<dbReference type="EMBL" id="WTVN01000002">
    <property type="protein sequence ID" value="NMG42678.1"/>
    <property type="molecule type" value="Genomic_DNA"/>
</dbReference>
<organism evidence="7 8">
    <name type="scientific">Aromatoleum toluvorans</name>
    <dbReference type="NCBI Taxonomy" id="92002"/>
    <lineage>
        <taxon>Bacteria</taxon>
        <taxon>Pseudomonadati</taxon>
        <taxon>Pseudomonadota</taxon>
        <taxon>Betaproteobacteria</taxon>
        <taxon>Rhodocyclales</taxon>
        <taxon>Rhodocyclaceae</taxon>
        <taxon>Aromatoleum</taxon>
    </lineage>
</organism>
<dbReference type="Proteomes" id="UP000623795">
    <property type="component" value="Unassembled WGS sequence"/>
</dbReference>
<accession>A0ABX1PT89</accession>
<protein>
    <recommendedName>
        <fullName evidence="5">Urease accessory protein UreE</fullName>
    </recommendedName>
</protein>
<dbReference type="InterPro" id="IPR007864">
    <property type="entry name" value="UreE_C_dom"/>
</dbReference>
<dbReference type="InterPro" id="IPR012406">
    <property type="entry name" value="UreE"/>
</dbReference>
<dbReference type="CDD" id="cd00571">
    <property type="entry name" value="UreE"/>
    <property type="match status" value="1"/>
</dbReference>